<dbReference type="SFLD" id="SFLDS00019">
    <property type="entry name" value="Glutathione_Transferase_(cytos"/>
    <property type="match status" value="1"/>
</dbReference>
<dbReference type="Gramene" id="KCW75659">
    <property type="protein sequence ID" value="KCW75659"/>
    <property type="gene ID" value="EUGRSUZ_D00022"/>
</dbReference>
<dbReference type="AlphaFoldDB" id="A0A059CBN7"/>
<dbReference type="FunFam" id="3.40.30.10:FF:000014">
    <property type="entry name" value="Tau class glutathione S-transferase"/>
    <property type="match status" value="1"/>
</dbReference>
<dbReference type="PANTHER" id="PTHR44548:SF3">
    <property type="entry name" value="GST N-TERMINAL DOMAIN-CONTAINING PROTEIN"/>
    <property type="match status" value="1"/>
</dbReference>
<gene>
    <name evidence="9" type="ORF">EUGRSUZ_D00022</name>
</gene>
<accession>A0A059CBN7</accession>
<dbReference type="CDD" id="cd03058">
    <property type="entry name" value="GST_N_Tau"/>
    <property type="match status" value="1"/>
</dbReference>
<comment type="similarity">
    <text evidence="6">Belongs to the GST superfamily. Tau family.</text>
</comment>
<keyword evidence="4" id="KW-0216">Detoxification</keyword>
<name>A0A059CBN7_EUCGR</name>
<dbReference type="InterPro" id="IPR004045">
    <property type="entry name" value="Glutathione_S-Trfase_N"/>
</dbReference>
<evidence type="ECO:0000256" key="1">
    <source>
        <dbReference type="ARBA" id="ARBA00004514"/>
    </source>
</evidence>
<reference evidence="9" key="1">
    <citation type="submission" date="2013-07" db="EMBL/GenBank/DDBJ databases">
        <title>The genome of Eucalyptus grandis.</title>
        <authorList>
            <person name="Schmutz J."/>
            <person name="Hayes R."/>
            <person name="Myburg A."/>
            <person name="Tuskan G."/>
            <person name="Grattapaglia D."/>
            <person name="Rokhsar D.S."/>
        </authorList>
    </citation>
    <scope>NUCLEOTIDE SEQUENCE</scope>
    <source>
        <tissue evidence="9">Leaf extractions</tissue>
    </source>
</reference>
<dbReference type="OMA" id="VWPICES"/>
<dbReference type="GO" id="GO:0005829">
    <property type="term" value="C:cytosol"/>
    <property type="evidence" value="ECO:0007669"/>
    <property type="project" value="UniProtKB-SubCell"/>
</dbReference>
<dbReference type="EMBL" id="KK198756">
    <property type="protein sequence ID" value="KCW75659.1"/>
    <property type="molecule type" value="Genomic_DNA"/>
</dbReference>
<comment type="subcellular location">
    <subcellularLocation>
        <location evidence="1">Cytoplasm</location>
        <location evidence="1">Cytosol</location>
    </subcellularLocation>
</comment>
<dbReference type="Gene3D" id="1.20.1050.10">
    <property type="match status" value="1"/>
</dbReference>
<evidence type="ECO:0000259" key="8">
    <source>
        <dbReference type="PROSITE" id="PS50404"/>
    </source>
</evidence>
<evidence type="ECO:0000256" key="4">
    <source>
        <dbReference type="ARBA" id="ARBA00022575"/>
    </source>
</evidence>
<protein>
    <recommendedName>
        <fullName evidence="2">glutathione transferase</fullName>
        <ecNumber evidence="2">2.5.1.18</ecNumber>
    </recommendedName>
</protein>
<comment type="catalytic activity">
    <reaction evidence="7">
        <text>RX + glutathione = an S-substituted glutathione + a halide anion + H(+)</text>
        <dbReference type="Rhea" id="RHEA:16437"/>
        <dbReference type="ChEBI" id="CHEBI:15378"/>
        <dbReference type="ChEBI" id="CHEBI:16042"/>
        <dbReference type="ChEBI" id="CHEBI:17792"/>
        <dbReference type="ChEBI" id="CHEBI:57925"/>
        <dbReference type="ChEBI" id="CHEBI:90779"/>
        <dbReference type="EC" id="2.5.1.18"/>
    </reaction>
</comment>
<feature type="domain" description="GST N-terminal" evidence="8">
    <location>
        <begin position="34"/>
        <end position="113"/>
    </location>
</feature>
<evidence type="ECO:0000256" key="2">
    <source>
        <dbReference type="ARBA" id="ARBA00012452"/>
    </source>
</evidence>
<dbReference type="GO" id="GO:0004364">
    <property type="term" value="F:glutathione transferase activity"/>
    <property type="evidence" value="ECO:0007669"/>
    <property type="project" value="UniProtKB-EC"/>
</dbReference>
<dbReference type="PANTHER" id="PTHR44548">
    <property type="entry name" value="GST N-TERMINAL DOMAIN-CONTAINING PROTEIN"/>
    <property type="match status" value="1"/>
</dbReference>
<evidence type="ECO:0000256" key="7">
    <source>
        <dbReference type="ARBA" id="ARBA00047960"/>
    </source>
</evidence>
<dbReference type="InterPro" id="IPR036249">
    <property type="entry name" value="Thioredoxin-like_sf"/>
</dbReference>
<dbReference type="SUPFAM" id="SSF52833">
    <property type="entry name" value="Thioredoxin-like"/>
    <property type="match status" value="1"/>
</dbReference>
<dbReference type="Pfam" id="PF02798">
    <property type="entry name" value="GST_N"/>
    <property type="match status" value="1"/>
</dbReference>
<dbReference type="Gene3D" id="3.40.30.10">
    <property type="entry name" value="Glutaredoxin"/>
    <property type="match status" value="1"/>
</dbReference>
<dbReference type="EC" id="2.5.1.18" evidence="2"/>
<keyword evidence="5" id="KW-0808">Transferase</keyword>
<dbReference type="PROSITE" id="PS50404">
    <property type="entry name" value="GST_NTER"/>
    <property type="match status" value="1"/>
</dbReference>
<evidence type="ECO:0000313" key="9">
    <source>
        <dbReference type="EMBL" id="KCW75659.1"/>
    </source>
</evidence>
<evidence type="ECO:0000256" key="3">
    <source>
        <dbReference type="ARBA" id="ARBA00022490"/>
    </source>
</evidence>
<dbReference type="InParanoid" id="A0A059CBN7"/>
<evidence type="ECO:0000256" key="5">
    <source>
        <dbReference type="ARBA" id="ARBA00022679"/>
    </source>
</evidence>
<proteinExistence type="inferred from homology"/>
<dbReference type="GO" id="GO:0009407">
    <property type="term" value="P:toxin catabolic process"/>
    <property type="evidence" value="ECO:0007669"/>
    <property type="project" value="UniProtKB-ARBA"/>
</dbReference>
<dbReference type="SFLD" id="SFLDG00358">
    <property type="entry name" value="Main_(cytGST)"/>
    <property type="match status" value="1"/>
</dbReference>
<dbReference type="InterPro" id="IPR040079">
    <property type="entry name" value="Glutathione_S-Trfase"/>
</dbReference>
<organism evidence="9">
    <name type="scientific">Eucalyptus grandis</name>
    <name type="common">Flooded gum</name>
    <dbReference type="NCBI Taxonomy" id="71139"/>
    <lineage>
        <taxon>Eukaryota</taxon>
        <taxon>Viridiplantae</taxon>
        <taxon>Streptophyta</taxon>
        <taxon>Embryophyta</taxon>
        <taxon>Tracheophyta</taxon>
        <taxon>Spermatophyta</taxon>
        <taxon>Magnoliopsida</taxon>
        <taxon>eudicotyledons</taxon>
        <taxon>Gunneridae</taxon>
        <taxon>Pentapetalae</taxon>
        <taxon>rosids</taxon>
        <taxon>malvids</taxon>
        <taxon>Myrtales</taxon>
        <taxon>Myrtaceae</taxon>
        <taxon>Myrtoideae</taxon>
        <taxon>Eucalypteae</taxon>
        <taxon>Eucalyptus</taxon>
    </lineage>
</organism>
<sequence length="134" mass="15512">MRDHRELSKSSIRIQPITDQDAEGHCSNKLGFMEGVKLLGAWPSLFSYRVIWALKLKGVEYEYVEEDLGNKSDELLRCNPVHKKIPVFIHGGRPVAESAVILEYIEESWPQNPLLPRDPYEKAVARFWIKFNDD</sequence>
<evidence type="ECO:0000256" key="6">
    <source>
        <dbReference type="ARBA" id="ARBA00025743"/>
    </source>
</evidence>
<keyword evidence="3" id="KW-0963">Cytoplasm</keyword>